<evidence type="ECO:0000313" key="1">
    <source>
        <dbReference type="EMBL" id="CAK9860675.1"/>
    </source>
</evidence>
<evidence type="ECO:0000313" key="2">
    <source>
        <dbReference type="Proteomes" id="UP001497522"/>
    </source>
</evidence>
<gene>
    <name evidence="1" type="ORF">CSSPJE1EN2_LOCUS3670</name>
</gene>
<reference evidence="1" key="1">
    <citation type="submission" date="2024-03" db="EMBL/GenBank/DDBJ databases">
        <authorList>
            <consortium name="ELIXIR-Norway"/>
            <consortium name="Elixir Norway"/>
        </authorList>
    </citation>
    <scope>NUCLEOTIDE SEQUENCE</scope>
</reference>
<keyword evidence="2" id="KW-1185">Reference proteome</keyword>
<proteinExistence type="predicted"/>
<organism evidence="1 2">
    <name type="scientific">Sphagnum jensenii</name>
    <dbReference type="NCBI Taxonomy" id="128206"/>
    <lineage>
        <taxon>Eukaryota</taxon>
        <taxon>Viridiplantae</taxon>
        <taxon>Streptophyta</taxon>
        <taxon>Embryophyta</taxon>
        <taxon>Bryophyta</taxon>
        <taxon>Sphagnophytina</taxon>
        <taxon>Sphagnopsida</taxon>
        <taxon>Sphagnales</taxon>
        <taxon>Sphagnaceae</taxon>
        <taxon>Sphagnum</taxon>
    </lineage>
</organism>
<dbReference type="EMBL" id="OZ023712">
    <property type="protein sequence ID" value="CAK9860675.1"/>
    <property type="molecule type" value="Genomic_DNA"/>
</dbReference>
<sequence length="92" mass="9892">MEVNFTDLEQAKVVVPKSDQPLSDVEVVVFNKSIVHDGFEETSNAAGSTDKHRESPRLSGISEVVLSATSKSKELVVGPEAALCDCAVQNEF</sequence>
<name>A0ABP1ADQ5_9BRYO</name>
<protein>
    <submittedName>
        <fullName evidence="1">Uncharacterized protein</fullName>
    </submittedName>
</protein>
<dbReference type="Proteomes" id="UP001497522">
    <property type="component" value="Chromosome 11"/>
</dbReference>
<accession>A0ABP1ADQ5</accession>